<evidence type="ECO:0000313" key="1">
    <source>
        <dbReference type="EMBL" id="KAL1404540.1"/>
    </source>
</evidence>
<protein>
    <submittedName>
        <fullName evidence="1">Uncharacterized protein</fullName>
    </submittedName>
</protein>
<gene>
    <name evidence="1" type="ORF">pipiens_000839</name>
</gene>
<feature type="non-terminal residue" evidence="1">
    <location>
        <position position="20"/>
    </location>
</feature>
<name>A0ABD1DZK9_CULPP</name>
<proteinExistence type="predicted"/>
<dbReference type="EMBL" id="JBEHCU010000291">
    <property type="protein sequence ID" value="KAL1404540.1"/>
    <property type="molecule type" value="Genomic_DNA"/>
</dbReference>
<feature type="non-terminal residue" evidence="1">
    <location>
        <position position="1"/>
    </location>
</feature>
<dbReference type="AlphaFoldDB" id="A0ABD1DZK9"/>
<keyword evidence="2" id="KW-1185">Reference proteome</keyword>
<organism evidence="1 2">
    <name type="scientific">Culex pipiens pipiens</name>
    <name type="common">Northern house mosquito</name>
    <dbReference type="NCBI Taxonomy" id="38569"/>
    <lineage>
        <taxon>Eukaryota</taxon>
        <taxon>Metazoa</taxon>
        <taxon>Ecdysozoa</taxon>
        <taxon>Arthropoda</taxon>
        <taxon>Hexapoda</taxon>
        <taxon>Insecta</taxon>
        <taxon>Pterygota</taxon>
        <taxon>Neoptera</taxon>
        <taxon>Endopterygota</taxon>
        <taxon>Diptera</taxon>
        <taxon>Nematocera</taxon>
        <taxon>Culicoidea</taxon>
        <taxon>Culicidae</taxon>
        <taxon>Culicinae</taxon>
        <taxon>Culicini</taxon>
        <taxon>Culex</taxon>
        <taxon>Culex</taxon>
    </lineage>
</organism>
<dbReference type="Proteomes" id="UP001562425">
    <property type="component" value="Unassembled WGS sequence"/>
</dbReference>
<reference evidence="1 2" key="1">
    <citation type="submission" date="2024-05" db="EMBL/GenBank/DDBJ databases">
        <title>Culex pipiens pipiens assembly and annotation.</title>
        <authorList>
            <person name="Alout H."/>
            <person name="Durand T."/>
        </authorList>
    </citation>
    <scope>NUCLEOTIDE SEQUENCE [LARGE SCALE GENOMIC DNA]</scope>
    <source>
        <strain evidence="1">HA-2024</strain>
        <tissue evidence="1">Whole body</tissue>
    </source>
</reference>
<sequence length="20" mass="2210">SATAEQVERSFEGFALILKI</sequence>
<evidence type="ECO:0000313" key="2">
    <source>
        <dbReference type="Proteomes" id="UP001562425"/>
    </source>
</evidence>
<comment type="caution">
    <text evidence="1">The sequence shown here is derived from an EMBL/GenBank/DDBJ whole genome shotgun (WGS) entry which is preliminary data.</text>
</comment>
<accession>A0ABD1DZK9</accession>